<protein>
    <submittedName>
        <fullName evidence="3">Aa_trans domain-containing protein</fullName>
    </submittedName>
</protein>
<keyword evidence="1" id="KW-1133">Transmembrane helix</keyword>
<dbReference type="WBParaSite" id="ALUE_0000095201-mRNA-1">
    <property type="protein sequence ID" value="ALUE_0000095201-mRNA-1"/>
    <property type="gene ID" value="ALUE_0000095201"/>
</dbReference>
<evidence type="ECO:0000313" key="2">
    <source>
        <dbReference type="Proteomes" id="UP000036681"/>
    </source>
</evidence>
<feature type="transmembrane region" description="Helical" evidence="1">
    <location>
        <begin position="27"/>
        <end position="47"/>
    </location>
</feature>
<keyword evidence="2" id="KW-1185">Reference proteome</keyword>
<dbReference type="AlphaFoldDB" id="A0A0M3HHF7"/>
<evidence type="ECO:0000313" key="3">
    <source>
        <dbReference type="WBParaSite" id="ALUE_0000095201-mRNA-1"/>
    </source>
</evidence>
<proteinExistence type="predicted"/>
<reference evidence="3" key="1">
    <citation type="submission" date="2017-02" db="UniProtKB">
        <authorList>
            <consortium name="WormBaseParasite"/>
        </authorList>
    </citation>
    <scope>IDENTIFICATION</scope>
</reference>
<organism evidence="2 3">
    <name type="scientific">Ascaris lumbricoides</name>
    <name type="common">Giant roundworm</name>
    <dbReference type="NCBI Taxonomy" id="6252"/>
    <lineage>
        <taxon>Eukaryota</taxon>
        <taxon>Metazoa</taxon>
        <taxon>Ecdysozoa</taxon>
        <taxon>Nematoda</taxon>
        <taxon>Chromadorea</taxon>
        <taxon>Rhabditida</taxon>
        <taxon>Spirurina</taxon>
        <taxon>Ascaridomorpha</taxon>
        <taxon>Ascaridoidea</taxon>
        <taxon>Ascarididae</taxon>
        <taxon>Ascaris</taxon>
    </lineage>
</organism>
<dbReference type="Proteomes" id="UP000036681">
    <property type="component" value="Unplaced"/>
</dbReference>
<keyword evidence="1" id="KW-0472">Membrane</keyword>
<name>A0A0M3HHF7_ASCLU</name>
<sequence length="85" mass="9549">MLLPVIALAIFTDEFDKVSDFIISKGITWPVIICFLLSCICGFLLNYSVVLCTHYNSALTTACIGPIKVAHFVRVSFFTFHFKLI</sequence>
<evidence type="ECO:0000256" key="1">
    <source>
        <dbReference type="SAM" id="Phobius"/>
    </source>
</evidence>
<keyword evidence="1" id="KW-0812">Transmembrane</keyword>
<accession>A0A0M3HHF7</accession>